<name>A0ABM4AQK3_VANTA</name>
<evidence type="ECO:0000313" key="2">
    <source>
        <dbReference type="Proteomes" id="UP001652626"/>
    </source>
</evidence>
<protein>
    <submittedName>
        <fullName evidence="3">Uncharacterized protein LOC113400335</fullName>
    </submittedName>
</protein>
<accession>A0ABM4AQK3</accession>
<evidence type="ECO:0000256" key="1">
    <source>
        <dbReference type="SAM" id="MobiDB-lite"/>
    </source>
</evidence>
<proteinExistence type="predicted"/>
<evidence type="ECO:0000313" key="3">
    <source>
        <dbReference type="RefSeq" id="XP_064073578.1"/>
    </source>
</evidence>
<feature type="region of interest" description="Disordered" evidence="1">
    <location>
        <begin position="295"/>
        <end position="317"/>
    </location>
</feature>
<sequence length="339" mass="38722">MQNTETSWRKNGDWKARYFKLYSSRGFSLTKKVEPQRISFMNNDTTPYTSLLIKLRASQRDTSIKSNDSLPPYLTSLMSQQSEIYGTKQNSQLSQSLGINDTLLLDLVRSRSREVEDELRDQPLMLTSDDNDDNNQNLNESCVHGMSIRMTERSASRSRVSRMSTRRDMDIPSILAFTTTMPAPPTHLEIPAFQKVEQRREEIPRWSIRRSICPVCSQKWKDKSSIINVKYSGLKRNSLYYELPSVIAPARLRTLISMGHAPRPVPAAIDKETGVPHGGLRNTSTSWQLTRARRFRAPKPQLPPPEATAPPSCNAPMARKDLDLRVSRFLSDKFTFTNI</sequence>
<dbReference type="RefSeq" id="XP_064073578.1">
    <property type="nucleotide sequence ID" value="XM_064217508.1"/>
</dbReference>
<dbReference type="GeneID" id="113400335"/>
<dbReference type="Proteomes" id="UP001652626">
    <property type="component" value="Chromosome 17"/>
</dbReference>
<reference evidence="3" key="1">
    <citation type="submission" date="2025-08" db="UniProtKB">
        <authorList>
            <consortium name="RefSeq"/>
        </authorList>
    </citation>
    <scope>IDENTIFICATION</scope>
    <source>
        <tissue evidence="3">Whole body</tissue>
    </source>
</reference>
<organism evidence="2 3">
    <name type="scientific">Vanessa tameamea</name>
    <name type="common">Kamehameha butterfly</name>
    <dbReference type="NCBI Taxonomy" id="334116"/>
    <lineage>
        <taxon>Eukaryota</taxon>
        <taxon>Metazoa</taxon>
        <taxon>Ecdysozoa</taxon>
        <taxon>Arthropoda</taxon>
        <taxon>Hexapoda</taxon>
        <taxon>Insecta</taxon>
        <taxon>Pterygota</taxon>
        <taxon>Neoptera</taxon>
        <taxon>Endopterygota</taxon>
        <taxon>Lepidoptera</taxon>
        <taxon>Glossata</taxon>
        <taxon>Ditrysia</taxon>
        <taxon>Papilionoidea</taxon>
        <taxon>Nymphalidae</taxon>
        <taxon>Nymphalinae</taxon>
        <taxon>Vanessa</taxon>
    </lineage>
</organism>
<gene>
    <name evidence="3" type="primary">LOC113400335</name>
</gene>
<keyword evidence="2" id="KW-1185">Reference proteome</keyword>